<dbReference type="Proteomes" id="UP000234845">
    <property type="component" value="Unassembled WGS sequence"/>
</dbReference>
<name>A0A2N5Y4B7_9GAMM</name>
<feature type="domain" description="HTH cro/C1-type" evidence="1">
    <location>
        <begin position="36"/>
        <end position="94"/>
    </location>
</feature>
<protein>
    <submittedName>
        <fullName evidence="2">Transcriptional regulator</fullName>
    </submittedName>
</protein>
<dbReference type="CDD" id="cd00093">
    <property type="entry name" value="HTH_XRE"/>
    <property type="match status" value="1"/>
</dbReference>
<dbReference type="OrthoDB" id="9792093at2"/>
<dbReference type="EMBL" id="PKLZ01000003">
    <property type="protein sequence ID" value="PLW83229.1"/>
    <property type="molecule type" value="Genomic_DNA"/>
</dbReference>
<dbReference type="GO" id="GO:0003677">
    <property type="term" value="F:DNA binding"/>
    <property type="evidence" value="ECO:0007669"/>
    <property type="project" value="InterPro"/>
</dbReference>
<organism evidence="2 3">
    <name type="scientific">Kineobactrum sediminis</name>
    <dbReference type="NCBI Taxonomy" id="1905677"/>
    <lineage>
        <taxon>Bacteria</taxon>
        <taxon>Pseudomonadati</taxon>
        <taxon>Pseudomonadota</taxon>
        <taxon>Gammaproteobacteria</taxon>
        <taxon>Cellvibrionales</taxon>
        <taxon>Halieaceae</taxon>
        <taxon>Kineobactrum</taxon>
    </lineage>
</organism>
<dbReference type="SUPFAM" id="SSF47413">
    <property type="entry name" value="lambda repressor-like DNA-binding domains"/>
    <property type="match status" value="1"/>
</dbReference>
<keyword evidence="3" id="KW-1185">Reference proteome</keyword>
<evidence type="ECO:0000259" key="1">
    <source>
        <dbReference type="PROSITE" id="PS50943"/>
    </source>
</evidence>
<dbReference type="Pfam" id="PF13560">
    <property type="entry name" value="HTH_31"/>
    <property type="match status" value="1"/>
</dbReference>
<evidence type="ECO:0000313" key="3">
    <source>
        <dbReference type="Proteomes" id="UP000234845"/>
    </source>
</evidence>
<gene>
    <name evidence="2" type="ORF">CWI75_07400</name>
</gene>
<proteinExistence type="predicted"/>
<dbReference type="PROSITE" id="PS50943">
    <property type="entry name" value="HTH_CROC1"/>
    <property type="match status" value="1"/>
</dbReference>
<dbReference type="AlphaFoldDB" id="A0A2N5Y4B7"/>
<accession>A0A2N5Y4B7</accession>
<dbReference type="InterPro" id="IPR010982">
    <property type="entry name" value="Lambda_DNA-bd_dom_sf"/>
</dbReference>
<sequence>MARPDFKSFKVKALDRPDVAEEYERLSPAYELRRKLVALRQSEGLTQEEVADRLNTKKSNISRLESVSSSISPKLSTIADYAEAMGYEVKIDFVPLHSQKNNKDLQGTGEKHRR</sequence>
<dbReference type="RefSeq" id="WP_101520830.1">
    <property type="nucleotide sequence ID" value="NZ_PKLZ01000003.1"/>
</dbReference>
<reference evidence="3" key="1">
    <citation type="submission" date="2017-11" db="EMBL/GenBank/DDBJ databases">
        <title>The draft genome sequence of Chromatocurvus sp. F02.</title>
        <authorList>
            <person name="Du Z.-J."/>
            <person name="Chang Y.-Q."/>
        </authorList>
    </citation>
    <scope>NUCLEOTIDE SEQUENCE [LARGE SCALE GENOMIC DNA]</scope>
    <source>
        <strain evidence="3">F02</strain>
    </source>
</reference>
<evidence type="ECO:0000313" key="2">
    <source>
        <dbReference type="EMBL" id="PLW83229.1"/>
    </source>
</evidence>
<dbReference type="SMART" id="SM00530">
    <property type="entry name" value="HTH_XRE"/>
    <property type="match status" value="1"/>
</dbReference>
<comment type="caution">
    <text evidence="2">The sequence shown here is derived from an EMBL/GenBank/DDBJ whole genome shotgun (WGS) entry which is preliminary data.</text>
</comment>
<dbReference type="Gene3D" id="1.10.260.40">
    <property type="entry name" value="lambda repressor-like DNA-binding domains"/>
    <property type="match status" value="1"/>
</dbReference>
<dbReference type="InterPro" id="IPR001387">
    <property type="entry name" value="Cro/C1-type_HTH"/>
</dbReference>